<dbReference type="AlphaFoldDB" id="A0A4Y2SWL1"/>
<protein>
    <submittedName>
        <fullName evidence="1">Uncharacterized protein</fullName>
    </submittedName>
</protein>
<sequence length="91" mass="10678">MPTPNGNVFNFFLKLERLRKLLAEVETDEDFDSEDNGPGDVLEEIFQIMKISTNMIWNRKRTEDIVFSLISDYANKRMDNPCLAHELRVEI</sequence>
<dbReference type="EMBL" id="BGPR01024587">
    <property type="protein sequence ID" value="GBN92788.1"/>
    <property type="molecule type" value="Genomic_DNA"/>
</dbReference>
<keyword evidence="2" id="KW-1185">Reference proteome</keyword>
<proteinExistence type="predicted"/>
<name>A0A4Y2SWL1_ARAVE</name>
<evidence type="ECO:0000313" key="1">
    <source>
        <dbReference type="EMBL" id="GBN92788.1"/>
    </source>
</evidence>
<dbReference type="Proteomes" id="UP000499080">
    <property type="component" value="Unassembled WGS sequence"/>
</dbReference>
<accession>A0A4Y2SWL1</accession>
<comment type="caution">
    <text evidence="1">The sequence shown here is derived from an EMBL/GenBank/DDBJ whole genome shotgun (WGS) entry which is preliminary data.</text>
</comment>
<reference evidence="1 2" key="1">
    <citation type="journal article" date="2019" name="Sci. Rep.">
        <title>Orb-weaving spider Araneus ventricosus genome elucidates the spidroin gene catalogue.</title>
        <authorList>
            <person name="Kono N."/>
            <person name="Nakamura H."/>
            <person name="Ohtoshi R."/>
            <person name="Moran D.A.P."/>
            <person name="Shinohara A."/>
            <person name="Yoshida Y."/>
            <person name="Fujiwara M."/>
            <person name="Mori M."/>
            <person name="Tomita M."/>
            <person name="Arakawa K."/>
        </authorList>
    </citation>
    <scope>NUCLEOTIDE SEQUENCE [LARGE SCALE GENOMIC DNA]</scope>
</reference>
<evidence type="ECO:0000313" key="2">
    <source>
        <dbReference type="Proteomes" id="UP000499080"/>
    </source>
</evidence>
<gene>
    <name evidence="1" type="ORF">AVEN_15053_1</name>
</gene>
<organism evidence="1 2">
    <name type="scientific">Araneus ventricosus</name>
    <name type="common">Orbweaver spider</name>
    <name type="synonym">Epeira ventricosa</name>
    <dbReference type="NCBI Taxonomy" id="182803"/>
    <lineage>
        <taxon>Eukaryota</taxon>
        <taxon>Metazoa</taxon>
        <taxon>Ecdysozoa</taxon>
        <taxon>Arthropoda</taxon>
        <taxon>Chelicerata</taxon>
        <taxon>Arachnida</taxon>
        <taxon>Araneae</taxon>
        <taxon>Araneomorphae</taxon>
        <taxon>Entelegynae</taxon>
        <taxon>Araneoidea</taxon>
        <taxon>Araneidae</taxon>
        <taxon>Araneus</taxon>
    </lineage>
</organism>